<evidence type="ECO:0000313" key="2">
    <source>
        <dbReference type="EMBL" id="CAA6811197.1"/>
    </source>
</evidence>
<sequence>MSEVANQSWSIVVLCYNEAENIERVLEDVQAKLAVISKDKGEIILVNDGSLDGSDAVIKGLLKVAVNKNIKYVHHPVNLGIGKALHSGYEQASGDNVVMVPGDGQFDLAELIPYKNIPPKTILAFYRVENTTYTLSRNILSLFNNVLNWLFIGLKLKDVNWVKVYKNSALQDLTLEINSSLVESEICSKLIHLGHQALEVKSKYLPRQAGESKGASWAIIKQAIIDIPILIIVFRRFKRKNKL</sequence>
<dbReference type="InterPro" id="IPR001173">
    <property type="entry name" value="Glyco_trans_2-like"/>
</dbReference>
<dbReference type="EMBL" id="CACVAQ010000173">
    <property type="protein sequence ID" value="CAA6811197.1"/>
    <property type="molecule type" value="Genomic_DNA"/>
</dbReference>
<accession>A0A6S6T3A9</accession>
<dbReference type="InterPro" id="IPR050256">
    <property type="entry name" value="Glycosyltransferase_2"/>
</dbReference>
<protein>
    <recommendedName>
        <fullName evidence="1">Glycosyltransferase 2-like domain-containing protein</fullName>
    </recommendedName>
</protein>
<dbReference type="InterPro" id="IPR029044">
    <property type="entry name" value="Nucleotide-diphossugar_trans"/>
</dbReference>
<reference evidence="2" key="1">
    <citation type="submission" date="2020-01" db="EMBL/GenBank/DDBJ databases">
        <authorList>
            <person name="Meier V. D."/>
            <person name="Meier V D."/>
        </authorList>
    </citation>
    <scope>NUCLEOTIDE SEQUENCE</scope>
    <source>
        <strain evidence="2">HLG_WM_MAG_10</strain>
    </source>
</reference>
<dbReference type="AlphaFoldDB" id="A0A6S6T3A9"/>
<evidence type="ECO:0000259" key="1">
    <source>
        <dbReference type="Pfam" id="PF00535"/>
    </source>
</evidence>
<dbReference type="SUPFAM" id="SSF53448">
    <property type="entry name" value="Nucleotide-diphospho-sugar transferases"/>
    <property type="match status" value="1"/>
</dbReference>
<proteinExistence type="predicted"/>
<dbReference type="PANTHER" id="PTHR48090">
    <property type="entry name" value="UNDECAPRENYL-PHOSPHATE 4-DEOXY-4-FORMAMIDO-L-ARABINOSE TRANSFERASE-RELATED"/>
    <property type="match status" value="1"/>
</dbReference>
<name>A0A6S6T3A9_9BACT</name>
<dbReference type="Pfam" id="PF00535">
    <property type="entry name" value="Glycos_transf_2"/>
    <property type="match status" value="1"/>
</dbReference>
<feature type="domain" description="Glycosyltransferase 2-like" evidence="1">
    <location>
        <begin position="10"/>
        <end position="111"/>
    </location>
</feature>
<gene>
    <name evidence="2" type="ORF">HELGO_WM37942</name>
</gene>
<dbReference type="CDD" id="cd04179">
    <property type="entry name" value="DPM_DPG-synthase_like"/>
    <property type="match status" value="1"/>
</dbReference>
<dbReference type="Gene3D" id="3.90.550.10">
    <property type="entry name" value="Spore Coat Polysaccharide Biosynthesis Protein SpsA, Chain A"/>
    <property type="match status" value="1"/>
</dbReference>
<organism evidence="2">
    <name type="scientific">uncultured Aureispira sp</name>
    <dbReference type="NCBI Taxonomy" id="1331704"/>
    <lineage>
        <taxon>Bacteria</taxon>
        <taxon>Pseudomonadati</taxon>
        <taxon>Bacteroidota</taxon>
        <taxon>Saprospiria</taxon>
        <taxon>Saprospirales</taxon>
        <taxon>Saprospiraceae</taxon>
        <taxon>Aureispira</taxon>
        <taxon>environmental samples</taxon>
    </lineage>
</organism>